<evidence type="ECO:0000256" key="1">
    <source>
        <dbReference type="ARBA" id="ARBA00023015"/>
    </source>
</evidence>
<evidence type="ECO:0000259" key="5">
    <source>
        <dbReference type="Pfam" id="PF00440"/>
    </source>
</evidence>
<dbReference type="InterPro" id="IPR001647">
    <property type="entry name" value="HTH_TetR"/>
</dbReference>
<dbReference type="Gene3D" id="1.10.357.10">
    <property type="entry name" value="Tetracycline Repressor, domain 2"/>
    <property type="match status" value="1"/>
</dbReference>
<dbReference type="AlphaFoldDB" id="A0A9X2RLS0"/>
<gene>
    <name evidence="7" type="ORF">NQU55_15670</name>
</gene>
<dbReference type="PANTHER" id="PTHR47506:SF3">
    <property type="entry name" value="HTH-TYPE TRANSCRIPTIONAL REGULATOR LMRA"/>
    <property type="match status" value="1"/>
</dbReference>
<dbReference type="Pfam" id="PF00440">
    <property type="entry name" value="TetR_N"/>
    <property type="match status" value="1"/>
</dbReference>
<comment type="caution">
    <text evidence="7">The sequence shown here is derived from an EMBL/GenBank/DDBJ whole genome shotgun (WGS) entry which is preliminary data.</text>
</comment>
<sequence length="225" mass="24457">MLLTRKGAATKQRIIEGAAEEIRDQGVFSLRLEDVMARTATSKSQLFHYFPGGKDELLLAVARYEAARVIDDQQPELGSLTSWDAWWQWREKVVARYREQGENCPLHTAVSQLGTATDAARAVARELLQQWQDQLAAGIRHMQHIGEAPTELNADREAAALLAGVQGGVMILLTTGGIAHLEAALDRGIAHLRGPAGQGGQGHIGTQQGEFLGKPKVSDHSILPD</sequence>
<evidence type="ECO:0000259" key="6">
    <source>
        <dbReference type="Pfam" id="PF16925"/>
    </source>
</evidence>
<dbReference type="InterPro" id="IPR011075">
    <property type="entry name" value="TetR_C"/>
</dbReference>
<reference evidence="7" key="1">
    <citation type="submission" date="2022-06" db="EMBL/GenBank/DDBJ databases">
        <title>WGS of actinobacteria.</title>
        <authorList>
            <person name="Thawai C."/>
        </authorList>
    </citation>
    <scope>NUCLEOTIDE SEQUENCE</scope>
    <source>
        <strain evidence="7">AA8</strain>
    </source>
</reference>
<keyword evidence="3" id="KW-0804">Transcription</keyword>
<proteinExistence type="predicted"/>
<dbReference type="RefSeq" id="WP_168095125.1">
    <property type="nucleotide sequence ID" value="NZ_JAATER010000357.1"/>
</dbReference>
<organism evidence="7 8">
    <name type="scientific">Streptomyces telluris</name>
    <dbReference type="NCBI Taxonomy" id="2720021"/>
    <lineage>
        <taxon>Bacteria</taxon>
        <taxon>Bacillati</taxon>
        <taxon>Actinomycetota</taxon>
        <taxon>Actinomycetes</taxon>
        <taxon>Kitasatosporales</taxon>
        <taxon>Streptomycetaceae</taxon>
        <taxon>Streptomyces</taxon>
    </lineage>
</organism>
<dbReference type="InterPro" id="IPR036271">
    <property type="entry name" value="Tet_transcr_reg_TetR-rel_C_sf"/>
</dbReference>
<evidence type="ECO:0000256" key="2">
    <source>
        <dbReference type="ARBA" id="ARBA00023125"/>
    </source>
</evidence>
<dbReference type="Pfam" id="PF16925">
    <property type="entry name" value="TetR_C_13"/>
    <property type="match status" value="1"/>
</dbReference>
<evidence type="ECO:0000256" key="3">
    <source>
        <dbReference type="ARBA" id="ARBA00023163"/>
    </source>
</evidence>
<dbReference type="SUPFAM" id="SSF48498">
    <property type="entry name" value="Tetracyclin repressor-like, C-terminal domain"/>
    <property type="match status" value="1"/>
</dbReference>
<name>A0A9X2RLS0_9ACTN</name>
<keyword evidence="8" id="KW-1185">Reference proteome</keyword>
<dbReference type="PANTHER" id="PTHR47506">
    <property type="entry name" value="TRANSCRIPTIONAL REGULATORY PROTEIN"/>
    <property type="match status" value="1"/>
</dbReference>
<dbReference type="InterPro" id="IPR009057">
    <property type="entry name" value="Homeodomain-like_sf"/>
</dbReference>
<evidence type="ECO:0000256" key="4">
    <source>
        <dbReference type="SAM" id="MobiDB-lite"/>
    </source>
</evidence>
<dbReference type="EMBL" id="JANIID010000012">
    <property type="protein sequence ID" value="MCQ8771192.1"/>
    <property type="molecule type" value="Genomic_DNA"/>
</dbReference>
<feature type="domain" description="Tetracyclin repressor-like C-terminal" evidence="6">
    <location>
        <begin position="102"/>
        <end position="185"/>
    </location>
</feature>
<dbReference type="SUPFAM" id="SSF46689">
    <property type="entry name" value="Homeodomain-like"/>
    <property type="match status" value="1"/>
</dbReference>
<feature type="region of interest" description="Disordered" evidence="4">
    <location>
        <begin position="194"/>
        <end position="225"/>
    </location>
</feature>
<dbReference type="GO" id="GO:0003677">
    <property type="term" value="F:DNA binding"/>
    <property type="evidence" value="ECO:0007669"/>
    <property type="project" value="UniProtKB-KW"/>
</dbReference>
<evidence type="ECO:0000313" key="8">
    <source>
        <dbReference type="Proteomes" id="UP001142374"/>
    </source>
</evidence>
<evidence type="ECO:0000313" key="7">
    <source>
        <dbReference type="EMBL" id="MCQ8771192.1"/>
    </source>
</evidence>
<dbReference type="Proteomes" id="UP001142374">
    <property type="component" value="Unassembled WGS sequence"/>
</dbReference>
<keyword evidence="2" id="KW-0238">DNA-binding</keyword>
<keyword evidence="1" id="KW-0805">Transcription regulation</keyword>
<accession>A0A9X2RLS0</accession>
<protein>
    <submittedName>
        <fullName evidence="7">TetR/AcrR family transcriptional regulator</fullName>
    </submittedName>
</protein>
<feature type="domain" description="HTH tetR-type" evidence="5">
    <location>
        <begin position="14"/>
        <end position="61"/>
    </location>
</feature>